<evidence type="ECO:0000256" key="1">
    <source>
        <dbReference type="SAM" id="Phobius"/>
    </source>
</evidence>
<feature type="transmembrane region" description="Helical" evidence="1">
    <location>
        <begin position="166"/>
        <end position="187"/>
    </location>
</feature>
<keyword evidence="1" id="KW-1133">Transmembrane helix</keyword>
<feature type="transmembrane region" description="Helical" evidence="1">
    <location>
        <begin position="87"/>
        <end position="119"/>
    </location>
</feature>
<feature type="transmembrane region" description="Helical" evidence="1">
    <location>
        <begin position="56"/>
        <end position="81"/>
    </location>
</feature>
<dbReference type="AlphaFoldDB" id="A0AAX4L5Z8"/>
<dbReference type="GeneID" id="89336379"/>
<gene>
    <name evidence="3" type="ORF">V6M85_06385</name>
</gene>
<dbReference type="Pfam" id="PF13240">
    <property type="entry name" value="Zn_Ribbon_1"/>
    <property type="match status" value="1"/>
</dbReference>
<feature type="transmembrane region" description="Helical" evidence="1">
    <location>
        <begin position="140"/>
        <end position="160"/>
    </location>
</feature>
<keyword evidence="4" id="KW-1185">Reference proteome</keyword>
<name>A0AAX4L5Z8_9CREN</name>
<organism evidence="3 4">
    <name type="scientific">Sulfolobus tengchongensis</name>
    <dbReference type="NCBI Taxonomy" id="207809"/>
    <lineage>
        <taxon>Archaea</taxon>
        <taxon>Thermoproteota</taxon>
        <taxon>Thermoprotei</taxon>
        <taxon>Sulfolobales</taxon>
        <taxon>Sulfolobaceae</taxon>
        <taxon>Sulfolobus</taxon>
    </lineage>
</organism>
<dbReference type="Proteomes" id="UP001432202">
    <property type="component" value="Chromosome"/>
</dbReference>
<feature type="domain" description="Zinc-ribbon" evidence="2">
    <location>
        <begin position="5"/>
        <end position="26"/>
    </location>
</feature>
<sequence>MPKQCPRCGYVNVDTANYCLNCGYQLLSSYPLSAPPPSQPSRTTLAFDIFTRNLSIIVPAVIMLIIEIVLVAILGAITAGVGLISPIAFTVVGLISSIILSIISSILFIGTVHTTVYMAQDAIRNVQPNLNASFYSARSSLSRLSVIAVILVVLGILLGISRSLTLTWIIVGLVGVLLYIISASIVLNRTMTITEAINWYSRAFNQDAISSLIILIGSIISLIPVLNLFAIPYTSILTYLMVRDIS</sequence>
<dbReference type="EMBL" id="CP146016">
    <property type="protein sequence ID" value="WWQ61691.1"/>
    <property type="molecule type" value="Genomic_DNA"/>
</dbReference>
<feature type="transmembrane region" description="Helical" evidence="1">
    <location>
        <begin position="208"/>
        <end position="231"/>
    </location>
</feature>
<keyword evidence="1" id="KW-0472">Membrane</keyword>
<dbReference type="RefSeq" id="WP_338604414.1">
    <property type="nucleotide sequence ID" value="NZ_CP146016.1"/>
</dbReference>
<keyword evidence="1" id="KW-0812">Transmembrane</keyword>
<evidence type="ECO:0000259" key="2">
    <source>
        <dbReference type="Pfam" id="PF13240"/>
    </source>
</evidence>
<dbReference type="InterPro" id="IPR026870">
    <property type="entry name" value="Zinc_ribbon_dom"/>
</dbReference>
<accession>A0AAX4L5Z8</accession>
<evidence type="ECO:0000313" key="4">
    <source>
        <dbReference type="Proteomes" id="UP001432202"/>
    </source>
</evidence>
<reference evidence="3 4" key="1">
    <citation type="submission" date="2024-02" db="EMBL/GenBank/DDBJ databases">
        <title>STSV induces naive adaptation in Sulfolobus.</title>
        <authorList>
            <person name="Xiang X."/>
            <person name="Song M."/>
        </authorList>
    </citation>
    <scope>NUCLEOTIDE SEQUENCE [LARGE SCALE GENOMIC DNA]</scope>
    <source>
        <strain evidence="3 4">RT2</strain>
    </source>
</reference>
<protein>
    <submittedName>
        <fullName evidence="3">Zinc ribbon domain-containing protein</fullName>
    </submittedName>
</protein>
<proteinExistence type="predicted"/>
<evidence type="ECO:0000313" key="3">
    <source>
        <dbReference type="EMBL" id="WWQ61691.1"/>
    </source>
</evidence>